<sequence length="124" mass="14489">MQELDSSRHPRPRPRLLYETVLQPGGSTCEDPASPPPRLNEHMVWLRGKHKQAVDDMFAEMCQCCEELKAIQHAHLEQEGWLMERFLEHEKTQRKQDRQLLERLVSVILSRPQPACPCQHPGME</sequence>
<organism evidence="1 2">
    <name type="scientific">Alligator mississippiensis</name>
    <name type="common">American alligator</name>
    <dbReference type="NCBI Taxonomy" id="8496"/>
    <lineage>
        <taxon>Eukaryota</taxon>
        <taxon>Metazoa</taxon>
        <taxon>Chordata</taxon>
        <taxon>Craniata</taxon>
        <taxon>Vertebrata</taxon>
        <taxon>Euteleostomi</taxon>
        <taxon>Archelosauria</taxon>
        <taxon>Archosauria</taxon>
        <taxon>Crocodylia</taxon>
        <taxon>Alligatoridae</taxon>
        <taxon>Alligatorinae</taxon>
        <taxon>Alligator</taxon>
    </lineage>
</organism>
<evidence type="ECO:0000313" key="2">
    <source>
        <dbReference type="Proteomes" id="UP000050525"/>
    </source>
</evidence>
<keyword evidence="2" id="KW-1185">Reference proteome</keyword>
<dbReference type="AlphaFoldDB" id="A0A151P663"/>
<name>A0A151P663_ALLMI</name>
<protein>
    <submittedName>
        <fullName evidence="1">Uncharacterized protein</fullName>
    </submittedName>
</protein>
<dbReference type="EMBL" id="AKHW03000840">
    <property type="protein sequence ID" value="KYO44215.1"/>
    <property type="molecule type" value="Genomic_DNA"/>
</dbReference>
<proteinExistence type="predicted"/>
<evidence type="ECO:0000313" key="1">
    <source>
        <dbReference type="EMBL" id="KYO44215.1"/>
    </source>
</evidence>
<gene>
    <name evidence="1" type="ORF">Y1Q_0001747</name>
</gene>
<dbReference type="Proteomes" id="UP000050525">
    <property type="component" value="Unassembled WGS sequence"/>
</dbReference>
<comment type="caution">
    <text evidence="1">The sequence shown here is derived from an EMBL/GenBank/DDBJ whole genome shotgun (WGS) entry which is preliminary data.</text>
</comment>
<accession>A0A151P663</accession>
<reference evidence="1 2" key="1">
    <citation type="journal article" date="2012" name="Genome Biol.">
        <title>Sequencing three crocodilian genomes to illuminate the evolution of archosaurs and amniotes.</title>
        <authorList>
            <person name="St John J.A."/>
            <person name="Braun E.L."/>
            <person name="Isberg S.R."/>
            <person name="Miles L.G."/>
            <person name="Chong A.Y."/>
            <person name="Gongora J."/>
            <person name="Dalzell P."/>
            <person name="Moran C."/>
            <person name="Bed'hom B."/>
            <person name="Abzhanov A."/>
            <person name="Burgess S.C."/>
            <person name="Cooksey A.M."/>
            <person name="Castoe T.A."/>
            <person name="Crawford N.G."/>
            <person name="Densmore L.D."/>
            <person name="Drew J.C."/>
            <person name="Edwards S.V."/>
            <person name="Faircloth B.C."/>
            <person name="Fujita M.K."/>
            <person name="Greenwold M.J."/>
            <person name="Hoffmann F.G."/>
            <person name="Howard J.M."/>
            <person name="Iguchi T."/>
            <person name="Janes D.E."/>
            <person name="Khan S.Y."/>
            <person name="Kohno S."/>
            <person name="de Koning A.J."/>
            <person name="Lance S.L."/>
            <person name="McCarthy F.M."/>
            <person name="McCormack J.E."/>
            <person name="Merchant M.E."/>
            <person name="Peterson D.G."/>
            <person name="Pollock D.D."/>
            <person name="Pourmand N."/>
            <person name="Raney B.J."/>
            <person name="Roessler K.A."/>
            <person name="Sanford J.R."/>
            <person name="Sawyer R.H."/>
            <person name="Schmidt C.J."/>
            <person name="Triplett E.W."/>
            <person name="Tuberville T.D."/>
            <person name="Venegas-Anaya M."/>
            <person name="Howard J.T."/>
            <person name="Jarvis E.D."/>
            <person name="Guillette L.J.Jr."/>
            <person name="Glenn T.C."/>
            <person name="Green R.E."/>
            <person name="Ray D.A."/>
        </authorList>
    </citation>
    <scope>NUCLEOTIDE SEQUENCE [LARGE SCALE GENOMIC DNA]</scope>
    <source>
        <strain evidence="1">KSC_2009_1</strain>
    </source>
</reference>